<name>A0ABZ3C865_9ACTN</name>
<dbReference type="RefSeq" id="WP_232548689.1">
    <property type="nucleotide sequence ID" value="NZ_CP115965.1"/>
</dbReference>
<protein>
    <submittedName>
        <fullName evidence="1">Asparaginase</fullName>
    </submittedName>
</protein>
<accession>A0ABZ3C865</accession>
<reference evidence="1 2" key="1">
    <citation type="journal article" date="2023" name="Environ Microbiome">
        <title>A coral-associated actinobacterium mitigates coral bleaching under heat stress.</title>
        <authorList>
            <person name="Li J."/>
            <person name="Zou Y."/>
            <person name="Li Q."/>
            <person name="Zhang J."/>
            <person name="Bourne D.G."/>
            <person name="Lyu Y."/>
            <person name="Liu C."/>
            <person name="Zhang S."/>
        </authorList>
    </citation>
    <scope>NUCLEOTIDE SEQUENCE [LARGE SCALE GENOMIC DNA]</scope>
    <source>
        <strain evidence="1 2">SCSIO 13291</strain>
    </source>
</reference>
<dbReference type="PANTHER" id="PTHR42110">
    <property type="entry name" value="L-ASPARAGINASE, PUTATIVE (AFU_ORTHOLOGUE AFUA_3G11890)-RELATED"/>
    <property type="match status" value="1"/>
</dbReference>
<gene>
    <name evidence="1" type="ORF">PCC79_00970</name>
</gene>
<proteinExistence type="predicted"/>
<dbReference type="PANTHER" id="PTHR42110:SF1">
    <property type="entry name" value="L-ASPARAGINASE, PUTATIVE (AFU_ORTHOLOGUE AFUA_3G11890)-RELATED"/>
    <property type="match status" value="1"/>
</dbReference>
<dbReference type="Pfam" id="PF06089">
    <property type="entry name" value="Asparaginase_II"/>
    <property type="match status" value="1"/>
</dbReference>
<organism evidence="1 2">
    <name type="scientific">Propioniciclava soli</name>
    <dbReference type="NCBI Taxonomy" id="2775081"/>
    <lineage>
        <taxon>Bacteria</taxon>
        <taxon>Bacillati</taxon>
        <taxon>Actinomycetota</taxon>
        <taxon>Actinomycetes</taxon>
        <taxon>Propionibacteriales</taxon>
        <taxon>Propionibacteriaceae</taxon>
        <taxon>Propioniciclava</taxon>
    </lineage>
</organism>
<evidence type="ECO:0000313" key="1">
    <source>
        <dbReference type="EMBL" id="WZW98811.1"/>
    </source>
</evidence>
<evidence type="ECO:0000313" key="2">
    <source>
        <dbReference type="Proteomes" id="UP001434337"/>
    </source>
</evidence>
<dbReference type="Proteomes" id="UP001434337">
    <property type="component" value="Chromosome"/>
</dbReference>
<sequence length="315" mass="31474">MSLREAPVVAEVVRNGFVESVHHGIAVVTDADGAVIRAVGNPATTVLPRSSLKPGQALGMLRAGAPLAGEHLALACASHSGEPAHLAGVEAMLAASGLGVADLQNTPDLPLGEASRAAWLVAGRGKESLAQNCSGKHAGMLAACVAAGWPTADYLGVAHPVQRLIVTTVEDLTGEKVSVTAVDGCGAPLHGFAFAGLARAFGRLAAATGGPERQVADAMRAHPAFVGGDGRPDTELMRAAPGVIAKEGAEGVFAVGLPDGRGVAVKVGDGFRAGRTVAAAVLRSLGEDASACDALGLVPVLGHGERVGEVRAVGF</sequence>
<keyword evidence="2" id="KW-1185">Reference proteome</keyword>
<dbReference type="EMBL" id="CP115965">
    <property type="protein sequence ID" value="WZW98811.1"/>
    <property type="molecule type" value="Genomic_DNA"/>
</dbReference>
<dbReference type="InterPro" id="IPR010349">
    <property type="entry name" value="Asparaginase_II"/>
</dbReference>